<accession>A0A1B0EZU0</accession>
<reference evidence="1" key="1">
    <citation type="submission" date="2022-08" db="UniProtKB">
        <authorList>
            <consortium name="EnsemblMetazoa"/>
        </authorList>
    </citation>
    <scope>IDENTIFICATION</scope>
    <source>
        <strain evidence="1">Israel</strain>
    </source>
</reference>
<dbReference type="VEuPathDB" id="VectorBase:PPAI008289"/>
<dbReference type="InterPro" id="IPR052717">
    <property type="entry name" value="Vacuolar_transposase_reg"/>
</dbReference>
<dbReference type="EnsemblMetazoa" id="PPAI008289-RA">
    <property type="protein sequence ID" value="PPAI008289-PA"/>
    <property type="gene ID" value="PPAI008289"/>
</dbReference>
<keyword evidence="2" id="KW-1185">Reference proteome</keyword>
<organism evidence="1 2">
    <name type="scientific">Phlebotomus papatasi</name>
    <name type="common">Sandfly</name>
    <dbReference type="NCBI Taxonomy" id="29031"/>
    <lineage>
        <taxon>Eukaryota</taxon>
        <taxon>Metazoa</taxon>
        <taxon>Ecdysozoa</taxon>
        <taxon>Arthropoda</taxon>
        <taxon>Hexapoda</taxon>
        <taxon>Insecta</taxon>
        <taxon>Pterygota</taxon>
        <taxon>Neoptera</taxon>
        <taxon>Endopterygota</taxon>
        <taxon>Diptera</taxon>
        <taxon>Nematocera</taxon>
        <taxon>Psychodoidea</taxon>
        <taxon>Psychodidae</taxon>
        <taxon>Phlebotomus</taxon>
        <taxon>Phlebotomus</taxon>
    </lineage>
</organism>
<dbReference type="EMBL" id="AJVK01034850">
    <property type="status" value="NOT_ANNOTATED_CDS"/>
    <property type="molecule type" value="Genomic_DNA"/>
</dbReference>
<dbReference type="Proteomes" id="UP000092462">
    <property type="component" value="Unassembled WGS sequence"/>
</dbReference>
<evidence type="ECO:0000313" key="1">
    <source>
        <dbReference type="EnsemblMetazoa" id="PPAI008289-PA"/>
    </source>
</evidence>
<dbReference type="PANTHER" id="PTHR46169:SF29">
    <property type="entry name" value="DNA REPLICATION-RELATED ELEMENT FACTOR, ISOFORM A"/>
    <property type="match status" value="1"/>
</dbReference>
<proteinExistence type="predicted"/>
<protein>
    <recommendedName>
        <fullName evidence="3">DUF659 domain-containing protein</fullName>
    </recommendedName>
</protein>
<dbReference type="GO" id="GO:0005634">
    <property type="term" value="C:nucleus"/>
    <property type="evidence" value="ECO:0007669"/>
    <property type="project" value="TreeGrafter"/>
</dbReference>
<evidence type="ECO:0000313" key="2">
    <source>
        <dbReference type="Proteomes" id="UP000092462"/>
    </source>
</evidence>
<dbReference type="InterPro" id="IPR012337">
    <property type="entry name" value="RNaseH-like_sf"/>
</dbReference>
<name>A0A1B0EZU0_PHLPP</name>
<dbReference type="SUPFAM" id="SSF53098">
    <property type="entry name" value="Ribonuclease H-like"/>
    <property type="match status" value="1"/>
</dbReference>
<evidence type="ECO:0008006" key="3">
    <source>
        <dbReference type="Google" id="ProtNLM"/>
    </source>
</evidence>
<dbReference type="AlphaFoldDB" id="A0A1B0EZU0"/>
<dbReference type="PANTHER" id="PTHR46169">
    <property type="entry name" value="DNA REPLICATION-RELATED ELEMENT FACTOR, ISOFORM A"/>
    <property type="match status" value="1"/>
</dbReference>
<dbReference type="GO" id="GO:0006357">
    <property type="term" value="P:regulation of transcription by RNA polymerase II"/>
    <property type="evidence" value="ECO:0007669"/>
    <property type="project" value="TreeGrafter"/>
</dbReference>
<dbReference type="VEuPathDB" id="VectorBase:PPAPM1_000212"/>
<sequence length="135" mass="15478">MNDDMKLQAFTLKTFSFDGAHTGDNIAREVKTVLLEFGWTNQTVVCVSDGGSNMIKAFTKVLKFPRQECVAHGLHRLVVHDFIDHPSQSALKNIITKLKQINQKIIYKKVKLEEDYARDEEKKLFQELVNVATRI</sequence>